<name>W4QX76_HALA3</name>
<dbReference type="eggNOG" id="COG3547">
    <property type="taxonomic scope" value="Bacteria"/>
</dbReference>
<dbReference type="GO" id="GO:0004803">
    <property type="term" value="F:transposase activity"/>
    <property type="evidence" value="ECO:0007669"/>
    <property type="project" value="InterPro"/>
</dbReference>
<feature type="coiled-coil region" evidence="1">
    <location>
        <begin position="277"/>
        <end position="304"/>
    </location>
</feature>
<protein>
    <submittedName>
        <fullName evidence="4">Mobile element protein</fullName>
    </submittedName>
</protein>
<dbReference type="EMBL" id="BAUV01000036">
    <property type="protein sequence ID" value="GAE36497.1"/>
    <property type="molecule type" value="Genomic_DNA"/>
</dbReference>
<dbReference type="InterPro" id="IPR047650">
    <property type="entry name" value="Transpos_IS110"/>
</dbReference>
<dbReference type="NCBIfam" id="NF033542">
    <property type="entry name" value="transpos_IS110"/>
    <property type="match status" value="1"/>
</dbReference>
<dbReference type="GO" id="GO:0006313">
    <property type="term" value="P:DNA transposition"/>
    <property type="evidence" value="ECO:0007669"/>
    <property type="project" value="InterPro"/>
</dbReference>
<feature type="domain" description="Transposase IS110-like N-terminal" evidence="2">
    <location>
        <begin position="33"/>
        <end position="191"/>
    </location>
</feature>
<dbReference type="InterPro" id="IPR002525">
    <property type="entry name" value="Transp_IS110-like_N"/>
</dbReference>
<keyword evidence="1" id="KW-0175">Coiled coil</keyword>
<dbReference type="AlphaFoldDB" id="W4QX76"/>
<dbReference type="STRING" id="1236973.JCM9157_3688"/>
<feature type="domain" description="Transposase IS116/IS110/IS902 C-terminal" evidence="3">
    <location>
        <begin position="302"/>
        <end position="389"/>
    </location>
</feature>
<dbReference type="PANTHER" id="PTHR33055:SF13">
    <property type="entry name" value="TRANSPOSASE"/>
    <property type="match status" value="1"/>
</dbReference>
<dbReference type="GO" id="GO:0003677">
    <property type="term" value="F:DNA binding"/>
    <property type="evidence" value="ECO:0007669"/>
    <property type="project" value="InterPro"/>
</dbReference>
<dbReference type="Proteomes" id="UP000018896">
    <property type="component" value="Unassembled WGS sequence"/>
</dbReference>
<evidence type="ECO:0000313" key="4">
    <source>
        <dbReference type="EMBL" id="GAE36497.1"/>
    </source>
</evidence>
<evidence type="ECO:0000259" key="3">
    <source>
        <dbReference type="Pfam" id="PF02371"/>
    </source>
</evidence>
<evidence type="ECO:0000313" key="5">
    <source>
        <dbReference type="Proteomes" id="UP000018896"/>
    </source>
</evidence>
<proteinExistence type="predicted"/>
<dbReference type="PANTHER" id="PTHR33055">
    <property type="entry name" value="TRANSPOSASE FOR INSERTION SEQUENCE ELEMENT IS1111A"/>
    <property type="match status" value="1"/>
</dbReference>
<dbReference type="Pfam" id="PF01548">
    <property type="entry name" value="DEDD_Tnp_IS110"/>
    <property type="match status" value="1"/>
</dbReference>
<accession>W4QX76</accession>
<evidence type="ECO:0000259" key="2">
    <source>
        <dbReference type="Pfam" id="PF01548"/>
    </source>
</evidence>
<organism evidence="4 5">
    <name type="scientific">Halalkalibacter akibai (strain ATCC 43226 / DSM 21942 / CIP 109018 / JCM 9157 / 1139)</name>
    <name type="common">Bacillus akibai</name>
    <dbReference type="NCBI Taxonomy" id="1236973"/>
    <lineage>
        <taxon>Bacteria</taxon>
        <taxon>Bacillati</taxon>
        <taxon>Bacillota</taxon>
        <taxon>Bacilli</taxon>
        <taxon>Bacillales</taxon>
        <taxon>Bacillaceae</taxon>
        <taxon>Halalkalibacter</taxon>
    </lineage>
</organism>
<dbReference type="Pfam" id="PF02371">
    <property type="entry name" value="Transposase_20"/>
    <property type="match status" value="1"/>
</dbReference>
<sequence>MISNNKRSYDTRRWFLGVLVINRRGRDRMNPVIGLDVSKGESEVQAFLDKRKPYKKSFSVLHNTKGLETLLGFLIEVEGETRVKPTVIFESTGHYHTSIVQFLEENDYLYIMVNPLLSYQAKKSSLRKVKTDAIDAYNLCELFYKEELEPYKQRGIQLLNLRNLSRQHETVTGIYVQTKLQFHAILDQVFPEYRGVFGDLYSKVSLNTLLEFSTSEAVLKAGENPLSDKIASECVTRSERWAKDRAKKLVEAAQRNPFKSTLYQSHLVSLHMYIEMLLQYQEHLSKLDEQIDALAEEIEEYKIIQSIPGIGGKIAATIISEIGEIERFNHPKKLVAFSGIDPSVHSSGKFTATINRISKRGSSRLRHALYMAALCGIRSSRNKKLKEFYDRKREEGKPFKVAIIACANKLVHWIFTLLKRKETFLDLA</sequence>
<comment type="caution">
    <text evidence="4">The sequence shown here is derived from an EMBL/GenBank/DDBJ whole genome shotgun (WGS) entry which is preliminary data.</text>
</comment>
<evidence type="ECO:0000256" key="1">
    <source>
        <dbReference type="SAM" id="Coils"/>
    </source>
</evidence>
<reference evidence="4 5" key="1">
    <citation type="journal article" date="2014" name="Genome Announc.">
        <title>Draft Genome Sequences of Three Alkaliphilic Bacillus Strains, Bacillus wakoensis JCM 9140T, Bacillus akibai JCM 9157T, and Bacillus hemicellulosilyticus JCM 9152T.</title>
        <authorList>
            <person name="Yuki M."/>
            <person name="Oshima K."/>
            <person name="Suda W."/>
            <person name="Oshida Y."/>
            <person name="Kitamura K."/>
            <person name="Iida T."/>
            <person name="Hattori M."/>
            <person name="Ohkuma M."/>
        </authorList>
    </citation>
    <scope>NUCLEOTIDE SEQUENCE [LARGE SCALE GENOMIC DNA]</scope>
    <source>
        <strain evidence="4 5">JCM 9157</strain>
    </source>
</reference>
<keyword evidence="5" id="KW-1185">Reference proteome</keyword>
<gene>
    <name evidence="4" type="ORF">JCM9157_3688</name>
</gene>
<dbReference type="InterPro" id="IPR003346">
    <property type="entry name" value="Transposase_20"/>
</dbReference>